<feature type="transmembrane region" description="Helical" evidence="11">
    <location>
        <begin position="58"/>
        <end position="83"/>
    </location>
</feature>
<keyword evidence="5" id="KW-1278">Translocase</keyword>
<organism evidence="12">
    <name type="scientific">Anagonalia melichari</name>
    <dbReference type="NCBI Taxonomy" id="700735"/>
    <lineage>
        <taxon>Eukaryota</taxon>
        <taxon>Metazoa</taxon>
        <taxon>Ecdysozoa</taxon>
        <taxon>Arthropoda</taxon>
        <taxon>Hexapoda</taxon>
        <taxon>Insecta</taxon>
        <taxon>Pterygota</taxon>
        <taxon>Neoptera</taxon>
        <taxon>Paraneoptera</taxon>
        <taxon>Hemiptera</taxon>
        <taxon>Auchenorrhyncha</taxon>
        <taxon>Membracoidea</taxon>
        <taxon>Cicadellidae</taxon>
        <taxon>Cicadellinae</taxon>
        <taxon>Cicadellini</taxon>
        <taxon>Anagonalia</taxon>
    </lineage>
</organism>
<keyword evidence="6 11" id="KW-1133">Transmembrane helix</keyword>
<dbReference type="Pfam" id="PF00420">
    <property type="entry name" value="Oxidored_q2"/>
    <property type="match status" value="1"/>
</dbReference>
<evidence type="ECO:0000256" key="1">
    <source>
        <dbReference type="ARBA" id="ARBA00004141"/>
    </source>
</evidence>
<reference evidence="12" key="1">
    <citation type="submission" date="2020-06" db="EMBL/GenBank/DDBJ databases">
        <authorList>
            <person name="Zhong L."/>
            <person name="Yang M."/>
        </authorList>
    </citation>
    <scope>NUCLEOTIDE SEQUENCE</scope>
</reference>
<accession>A0A8K1HVK9</accession>
<sequence length="97" mass="11818">MLKLMNLFLFMYMFMFSLFSLIFIRKHILLCLLSLEFIVLSLLFLIMIYCLMFNYYNFYLFIFLMTFYVCEGVLGLGVLVSMIRFHGNDYMNSLFLW</sequence>
<evidence type="ECO:0000256" key="2">
    <source>
        <dbReference type="ARBA" id="ARBA00010519"/>
    </source>
</evidence>
<proteinExistence type="inferred from homology"/>
<protein>
    <recommendedName>
        <fullName evidence="3">NADH-ubiquinone oxidoreductase chain 4L</fullName>
    </recommendedName>
    <alternativeName>
        <fullName evidence="9">NADH dehydrogenase subunit 4L</fullName>
    </alternativeName>
</protein>
<dbReference type="EMBL" id="MT642611">
    <property type="protein sequence ID" value="UBS91939.1"/>
    <property type="molecule type" value="Genomic_DNA"/>
</dbReference>
<evidence type="ECO:0000256" key="11">
    <source>
        <dbReference type="SAM" id="Phobius"/>
    </source>
</evidence>
<evidence type="ECO:0000256" key="6">
    <source>
        <dbReference type="ARBA" id="ARBA00022989"/>
    </source>
</evidence>
<evidence type="ECO:0000256" key="10">
    <source>
        <dbReference type="ARBA" id="ARBA00049551"/>
    </source>
</evidence>
<dbReference type="GO" id="GO:0008137">
    <property type="term" value="F:NADH dehydrogenase (ubiquinone) activity"/>
    <property type="evidence" value="ECO:0007669"/>
    <property type="project" value="UniProtKB-EC"/>
</dbReference>
<evidence type="ECO:0000313" key="12">
    <source>
        <dbReference type="EMBL" id="UBS91939.1"/>
    </source>
</evidence>
<evidence type="ECO:0000256" key="7">
    <source>
        <dbReference type="ARBA" id="ARBA00023027"/>
    </source>
</evidence>
<evidence type="ECO:0000256" key="3">
    <source>
        <dbReference type="ARBA" id="ARBA00016612"/>
    </source>
</evidence>
<dbReference type="Gene3D" id="1.10.287.3510">
    <property type="match status" value="1"/>
</dbReference>
<comment type="subcellular location">
    <subcellularLocation>
        <location evidence="1">Membrane</location>
        <topology evidence="1">Multi-pass membrane protein</topology>
    </subcellularLocation>
</comment>
<dbReference type="AlphaFoldDB" id="A0A8K1HVK9"/>
<evidence type="ECO:0000256" key="9">
    <source>
        <dbReference type="ARBA" id="ARBA00031586"/>
    </source>
</evidence>
<keyword evidence="4 11" id="KW-0812">Transmembrane</keyword>
<name>A0A8K1HVK9_9HEMI</name>
<evidence type="ECO:0000256" key="8">
    <source>
        <dbReference type="ARBA" id="ARBA00023136"/>
    </source>
</evidence>
<feature type="transmembrane region" description="Helical" evidence="11">
    <location>
        <begin position="31"/>
        <end position="52"/>
    </location>
</feature>
<evidence type="ECO:0000256" key="4">
    <source>
        <dbReference type="ARBA" id="ARBA00022692"/>
    </source>
</evidence>
<keyword evidence="8 11" id="KW-0472">Membrane</keyword>
<feature type="transmembrane region" description="Helical" evidence="11">
    <location>
        <begin position="6"/>
        <end position="24"/>
    </location>
</feature>
<evidence type="ECO:0000256" key="5">
    <source>
        <dbReference type="ARBA" id="ARBA00022967"/>
    </source>
</evidence>
<keyword evidence="7" id="KW-0520">NAD</keyword>
<comment type="similarity">
    <text evidence="2">Belongs to the complex I subunit 4L family.</text>
</comment>
<comment type="catalytic activity">
    <reaction evidence="10">
        <text>a ubiquinone + NADH + 5 H(+)(in) = a ubiquinol + NAD(+) + 4 H(+)(out)</text>
        <dbReference type="Rhea" id="RHEA:29091"/>
        <dbReference type="Rhea" id="RHEA-COMP:9565"/>
        <dbReference type="Rhea" id="RHEA-COMP:9566"/>
        <dbReference type="ChEBI" id="CHEBI:15378"/>
        <dbReference type="ChEBI" id="CHEBI:16389"/>
        <dbReference type="ChEBI" id="CHEBI:17976"/>
        <dbReference type="ChEBI" id="CHEBI:57540"/>
        <dbReference type="ChEBI" id="CHEBI:57945"/>
        <dbReference type="EC" id="7.1.1.2"/>
    </reaction>
</comment>
<dbReference type="GO" id="GO:0016020">
    <property type="term" value="C:membrane"/>
    <property type="evidence" value="ECO:0007669"/>
    <property type="project" value="UniProtKB-SubCell"/>
</dbReference>
<dbReference type="InterPro" id="IPR039428">
    <property type="entry name" value="NUOK/Mnh_C1-like"/>
</dbReference>
<gene>
    <name evidence="12" type="primary">ND4L</name>
</gene>
<geneLocation type="mitochondrion" evidence="12"/>
<keyword evidence="12" id="KW-0496">Mitochondrion</keyword>